<feature type="transmembrane region" description="Helical" evidence="7">
    <location>
        <begin position="97"/>
        <end position="115"/>
    </location>
</feature>
<dbReference type="InterPro" id="IPR023494">
    <property type="entry name" value="Cyt_c_bgen_Ccs1/CcsB/ResB"/>
</dbReference>
<dbReference type="Proteomes" id="UP000265614">
    <property type="component" value="Unassembled WGS sequence"/>
</dbReference>
<gene>
    <name evidence="9" type="ORF">D5H78_11170</name>
</gene>
<feature type="transmembrane region" description="Helical" evidence="7">
    <location>
        <begin position="461"/>
        <end position="478"/>
    </location>
</feature>
<feature type="transmembrane region" description="Helical" evidence="7">
    <location>
        <begin position="188"/>
        <end position="209"/>
    </location>
</feature>
<dbReference type="OrthoDB" id="3949537at2"/>
<comment type="caution">
    <text evidence="9">The sequence shown here is derived from an EMBL/GenBank/DDBJ whole genome shotgun (WGS) entry which is preliminary data.</text>
</comment>
<dbReference type="EMBL" id="QZEZ01000004">
    <property type="protein sequence ID" value="RJK96171.1"/>
    <property type="molecule type" value="Genomic_DNA"/>
</dbReference>
<evidence type="ECO:0000256" key="6">
    <source>
        <dbReference type="SAM" id="MobiDB-lite"/>
    </source>
</evidence>
<evidence type="ECO:0000313" key="10">
    <source>
        <dbReference type="Proteomes" id="UP000265614"/>
    </source>
</evidence>
<dbReference type="GO" id="GO:0016020">
    <property type="term" value="C:membrane"/>
    <property type="evidence" value="ECO:0007669"/>
    <property type="project" value="UniProtKB-SubCell"/>
</dbReference>
<dbReference type="Pfam" id="PF05140">
    <property type="entry name" value="ResB"/>
    <property type="match status" value="1"/>
</dbReference>
<accession>A0A3A3Z0Y7</accession>
<reference evidence="9 10" key="1">
    <citation type="submission" date="2018-09" db="EMBL/GenBank/DDBJ databases">
        <title>YIM 75000 draft genome.</title>
        <authorList>
            <person name="Tang S."/>
            <person name="Feng Y."/>
        </authorList>
    </citation>
    <scope>NUCLEOTIDE SEQUENCE [LARGE SCALE GENOMIC DNA]</scope>
    <source>
        <strain evidence="9 10">YIM 75000</strain>
    </source>
</reference>
<feature type="domain" description="ResB-like" evidence="8">
    <location>
        <begin position="40"/>
        <end position="518"/>
    </location>
</feature>
<keyword evidence="4 7" id="KW-1133">Transmembrane helix</keyword>
<dbReference type="AlphaFoldDB" id="A0A3A3Z0Y7"/>
<evidence type="ECO:0000256" key="4">
    <source>
        <dbReference type="ARBA" id="ARBA00022989"/>
    </source>
</evidence>
<organism evidence="9 10">
    <name type="scientific">Vallicoccus soli</name>
    <dbReference type="NCBI Taxonomy" id="2339232"/>
    <lineage>
        <taxon>Bacteria</taxon>
        <taxon>Bacillati</taxon>
        <taxon>Actinomycetota</taxon>
        <taxon>Actinomycetes</taxon>
        <taxon>Motilibacterales</taxon>
        <taxon>Vallicoccaceae</taxon>
        <taxon>Vallicoccus</taxon>
    </lineage>
</organism>
<dbReference type="PANTHER" id="PTHR31566:SF0">
    <property type="entry name" value="CYTOCHROME C BIOGENESIS PROTEIN CCS1, CHLOROPLASTIC"/>
    <property type="match status" value="1"/>
</dbReference>
<evidence type="ECO:0000256" key="2">
    <source>
        <dbReference type="ARBA" id="ARBA00022692"/>
    </source>
</evidence>
<proteinExistence type="predicted"/>
<comment type="subcellular location">
    <subcellularLocation>
        <location evidence="1">Membrane</location>
        <topology evidence="1">Multi-pass membrane protein</topology>
    </subcellularLocation>
</comment>
<protein>
    <submittedName>
        <fullName evidence="9">Cytochrome c biogenesis protein ResB</fullName>
    </submittedName>
</protein>
<keyword evidence="2 7" id="KW-0812">Transmembrane</keyword>
<evidence type="ECO:0000256" key="7">
    <source>
        <dbReference type="SAM" id="Phobius"/>
    </source>
</evidence>
<keyword evidence="5 7" id="KW-0472">Membrane</keyword>
<evidence type="ECO:0000256" key="1">
    <source>
        <dbReference type="ARBA" id="ARBA00004141"/>
    </source>
</evidence>
<dbReference type="PANTHER" id="PTHR31566">
    <property type="entry name" value="CYTOCHROME C BIOGENESIS PROTEIN CCS1, CHLOROPLASTIC"/>
    <property type="match status" value="1"/>
</dbReference>
<sequence>MSVDERLSTTPEAPGAGPDGPAGLGARGWLRWGWRLLTSMRTALVLLFLLALAAVPGSLLPQRSSDPAGVRQWQEDHPGAFGLVDRLSGFDVYGSPWFSAVYLLLFVSLVGCVLPRSRQHWRAMRARPPAAPRRLERLPAHAEVVVDAPPEQALAAARRVLRSRRYRVAEGDGWVSAERGYLRESGNLVFHLSLVVVLVAVAVGHLYGFRANVVVVEGRGFSNVVAQYDSVEQGPWFDDASLEPFTVSLDAFRVRYQEGGEQAGAPRDFRAEVTWTEEPGEEPRTATIASNHPLVTGRSKVFLTGNGYAPRFTVRDGAGEVVWQGASPFLPRDANNTSEGVVKVPEAQPEQLGFTGLFLPTAAIIGSPVSIFPDARDPRVFLTAFRGDLGLDDGVPQSVYRLDTAAMEQFQDPELEGQPLARALAVGETMELPDGAGSITFDGVSRFVNLQVARDPGTTPALVGAVLAMTGLLLSLFVRRRRAFVRAVAQDDGSGAGRTVVRVGGLSRSEDEGLADEVRAVADRIAGRGSR</sequence>
<dbReference type="RefSeq" id="WP_119950597.1">
    <property type="nucleotide sequence ID" value="NZ_QZEZ01000004.1"/>
</dbReference>
<feature type="transmembrane region" description="Helical" evidence="7">
    <location>
        <begin position="36"/>
        <end position="55"/>
    </location>
</feature>
<evidence type="ECO:0000313" key="9">
    <source>
        <dbReference type="EMBL" id="RJK96171.1"/>
    </source>
</evidence>
<feature type="region of interest" description="Disordered" evidence="6">
    <location>
        <begin position="1"/>
        <end position="20"/>
    </location>
</feature>
<name>A0A3A3Z0Y7_9ACTN</name>
<keyword evidence="10" id="KW-1185">Reference proteome</keyword>
<evidence type="ECO:0000259" key="8">
    <source>
        <dbReference type="Pfam" id="PF05140"/>
    </source>
</evidence>
<evidence type="ECO:0000256" key="3">
    <source>
        <dbReference type="ARBA" id="ARBA00022748"/>
    </source>
</evidence>
<dbReference type="GO" id="GO:0017004">
    <property type="term" value="P:cytochrome complex assembly"/>
    <property type="evidence" value="ECO:0007669"/>
    <property type="project" value="UniProtKB-KW"/>
</dbReference>
<dbReference type="InterPro" id="IPR007816">
    <property type="entry name" value="ResB-like_domain"/>
</dbReference>
<keyword evidence="3" id="KW-0201">Cytochrome c-type biogenesis</keyword>
<evidence type="ECO:0000256" key="5">
    <source>
        <dbReference type="ARBA" id="ARBA00023136"/>
    </source>
</evidence>